<sequence>MQVKNILAATALLCANTLATPLTAPLTTRDEAAACFPAGIQTGIPNLQGYISTVILDVAQQRYTSIGLDYSSTGRSLAFLERDILPDGCAPTAVLPAPATTADQAIAYLQAAQAELLVLAQDAINGDCADGEASVCRAVHLYGAVAQYAQSVAVYE</sequence>
<name>A0AAN9UYB0_9PEZI</name>
<feature type="signal peptide" evidence="1">
    <location>
        <begin position="1"/>
        <end position="19"/>
    </location>
</feature>
<accession>A0AAN9UYB0</accession>
<gene>
    <name evidence="2" type="ORF">SLS62_002649</name>
</gene>
<keyword evidence="3" id="KW-1185">Reference proteome</keyword>
<evidence type="ECO:0000313" key="2">
    <source>
        <dbReference type="EMBL" id="KAK7755422.1"/>
    </source>
</evidence>
<dbReference type="EMBL" id="JAKJXP020000013">
    <property type="protein sequence ID" value="KAK7755422.1"/>
    <property type="molecule type" value="Genomic_DNA"/>
</dbReference>
<feature type="chain" id="PRO_5042847918" evidence="1">
    <location>
        <begin position="20"/>
        <end position="156"/>
    </location>
</feature>
<keyword evidence="1" id="KW-0732">Signal</keyword>
<dbReference type="Proteomes" id="UP001320420">
    <property type="component" value="Unassembled WGS sequence"/>
</dbReference>
<protein>
    <submittedName>
        <fullName evidence="2">Uncharacterized protein</fullName>
    </submittedName>
</protein>
<reference evidence="2 3" key="1">
    <citation type="submission" date="2024-02" db="EMBL/GenBank/DDBJ databases">
        <title>De novo assembly and annotation of 12 fungi associated with fruit tree decline syndrome in Ontario, Canada.</title>
        <authorList>
            <person name="Sulman M."/>
            <person name="Ellouze W."/>
            <person name="Ilyukhin E."/>
        </authorList>
    </citation>
    <scope>NUCLEOTIDE SEQUENCE [LARGE SCALE GENOMIC DNA]</scope>
    <source>
        <strain evidence="2 3">M11/M66-122</strain>
    </source>
</reference>
<organism evidence="2 3">
    <name type="scientific">Diatrype stigma</name>
    <dbReference type="NCBI Taxonomy" id="117547"/>
    <lineage>
        <taxon>Eukaryota</taxon>
        <taxon>Fungi</taxon>
        <taxon>Dikarya</taxon>
        <taxon>Ascomycota</taxon>
        <taxon>Pezizomycotina</taxon>
        <taxon>Sordariomycetes</taxon>
        <taxon>Xylariomycetidae</taxon>
        <taxon>Xylariales</taxon>
        <taxon>Diatrypaceae</taxon>
        <taxon>Diatrype</taxon>
    </lineage>
</organism>
<evidence type="ECO:0000313" key="3">
    <source>
        <dbReference type="Proteomes" id="UP001320420"/>
    </source>
</evidence>
<dbReference type="AlphaFoldDB" id="A0AAN9UYB0"/>
<comment type="caution">
    <text evidence="2">The sequence shown here is derived from an EMBL/GenBank/DDBJ whole genome shotgun (WGS) entry which is preliminary data.</text>
</comment>
<evidence type="ECO:0000256" key="1">
    <source>
        <dbReference type="SAM" id="SignalP"/>
    </source>
</evidence>
<proteinExistence type="predicted"/>